<feature type="transmembrane region" description="Helical" evidence="2">
    <location>
        <begin position="82"/>
        <end position="102"/>
    </location>
</feature>
<feature type="transmembrane region" description="Helical" evidence="2">
    <location>
        <begin position="52"/>
        <end position="70"/>
    </location>
</feature>
<keyword evidence="2" id="KW-0812">Transmembrane</keyword>
<protein>
    <submittedName>
        <fullName evidence="3">ABC transporter permease</fullName>
    </submittedName>
</protein>
<feature type="region of interest" description="Disordered" evidence="1">
    <location>
        <begin position="1"/>
        <end position="27"/>
    </location>
</feature>
<evidence type="ECO:0000313" key="3">
    <source>
        <dbReference type="EMBL" id="QNN49738.1"/>
    </source>
</evidence>
<dbReference type="KEGG" id="pei:H9L10_01130"/>
<feature type="transmembrane region" description="Helical" evidence="2">
    <location>
        <begin position="198"/>
        <end position="216"/>
    </location>
</feature>
<reference evidence="3 4" key="1">
    <citation type="submission" date="2020-08" db="EMBL/GenBank/DDBJ databases">
        <title>Genome sequence of Phycicoccus endophyticus JCM 31784T.</title>
        <authorList>
            <person name="Hyun D.-W."/>
            <person name="Bae J.-W."/>
        </authorList>
    </citation>
    <scope>NUCLEOTIDE SEQUENCE [LARGE SCALE GENOMIC DNA]</scope>
    <source>
        <strain evidence="3 4">JCM 31784</strain>
    </source>
</reference>
<evidence type="ECO:0000256" key="1">
    <source>
        <dbReference type="SAM" id="MobiDB-lite"/>
    </source>
</evidence>
<proteinExistence type="predicted"/>
<accession>A0A7G9R2B3</accession>
<feature type="transmembrane region" description="Helical" evidence="2">
    <location>
        <begin position="244"/>
        <end position="266"/>
    </location>
</feature>
<feature type="compositionally biased region" description="Low complexity" evidence="1">
    <location>
        <begin position="1"/>
        <end position="11"/>
    </location>
</feature>
<feature type="transmembrane region" description="Helical" evidence="2">
    <location>
        <begin position="123"/>
        <end position="149"/>
    </location>
</feature>
<dbReference type="EMBL" id="CP060712">
    <property type="protein sequence ID" value="QNN49738.1"/>
    <property type="molecule type" value="Genomic_DNA"/>
</dbReference>
<evidence type="ECO:0000313" key="4">
    <source>
        <dbReference type="Proteomes" id="UP000515976"/>
    </source>
</evidence>
<name>A0A7G9R2B3_9MICO</name>
<organism evidence="3 4">
    <name type="scientific">Phycicoccus endophyticus</name>
    <dbReference type="NCBI Taxonomy" id="1690220"/>
    <lineage>
        <taxon>Bacteria</taxon>
        <taxon>Bacillati</taxon>
        <taxon>Actinomycetota</taxon>
        <taxon>Actinomycetes</taxon>
        <taxon>Micrococcales</taxon>
        <taxon>Intrasporangiaceae</taxon>
        <taxon>Phycicoccus</taxon>
    </lineage>
</organism>
<keyword evidence="2" id="KW-0472">Membrane</keyword>
<keyword evidence="2" id="KW-1133">Transmembrane helix</keyword>
<dbReference type="AlphaFoldDB" id="A0A7G9R2B3"/>
<feature type="transmembrane region" description="Helical" evidence="2">
    <location>
        <begin position="169"/>
        <end position="191"/>
    </location>
</feature>
<keyword evidence="4" id="KW-1185">Reference proteome</keyword>
<dbReference type="RefSeq" id="WP_166101536.1">
    <property type="nucleotide sequence ID" value="NZ_BMMY01000004.1"/>
</dbReference>
<evidence type="ECO:0000256" key="2">
    <source>
        <dbReference type="SAM" id="Phobius"/>
    </source>
</evidence>
<dbReference type="Proteomes" id="UP000515976">
    <property type="component" value="Chromosome"/>
</dbReference>
<gene>
    <name evidence="3" type="ORF">H9L10_01130</name>
</gene>
<sequence length="272" mass="28548">MSAATGSAPVTAPAPPAPATAGDRERPVRTIPMPRLVHVELRKMLDTRAGRWLLVAIGVLVVGALAILLVQDGGEHPLGDYLQATTLPTALLLPVVGILAVTSEWSQRTALVTFTLEPRRARVAWAKVAASLLVGVGAVAVSFALAVAAHGSAIALRGATGDWNLAGTVWLGAAGYVLLGLLQGLGFGMLLRNTPAAVVLYYALPTGWSILGSLWARAASVGEWLDLNRTMEPLFSGSLSAEQWARLGTSVGLWVVLPLAVGMWWITRAEVK</sequence>